<dbReference type="GO" id="GO:0015562">
    <property type="term" value="F:efflux transmembrane transporter activity"/>
    <property type="evidence" value="ECO:0007669"/>
    <property type="project" value="TreeGrafter"/>
</dbReference>
<evidence type="ECO:0000256" key="3">
    <source>
        <dbReference type="SAM" id="Phobius"/>
    </source>
</evidence>
<name>A0A9X2LA50_9PROT</name>
<dbReference type="GO" id="GO:1990281">
    <property type="term" value="C:efflux pump complex"/>
    <property type="evidence" value="ECO:0007669"/>
    <property type="project" value="TreeGrafter"/>
</dbReference>
<accession>A0A9X2LA50</accession>
<keyword evidence="3" id="KW-1133">Transmembrane helix</keyword>
<dbReference type="Gene3D" id="2.40.50.100">
    <property type="match status" value="1"/>
</dbReference>
<dbReference type="InterPro" id="IPR006143">
    <property type="entry name" value="RND_pump_MFP"/>
</dbReference>
<keyword evidence="3" id="KW-0812">Transmembrane</keyword>
<evidence type="ECO:0000256" key="2">
    <source>
        <dbReference type="SAM" id="Coils"/>
    </source>
</evidence>
<evidence type="ECO:0000259" key="4">
    <source>
        <dbReference type="Pfam" id="PF25917"/>
    </source>
</evidence>
<evidence type="ECO:0000313" key="6">
    <source>
        <dbReference type="Proteomes" id="UP001142610"/>
    </source>
</evidence>
<dbReference type="Gene3D" id="2.40.30.170">
    <property type="match status" value="1"/>
</dbReference>
<dbReference type="Proteomes" id="UP001142610">
    <property type="component" value="Unassembled WGS sequence"/>
</dbReference>
<dbReference type="RefSeq" id="WP_256619862.1">
    <property type="nucleotide sequence ID" value="NZ_JANIBC010000010.1"/>
</dbReference>
<dbReference type="SUPFAM" id="SSF111369">
    <property type="entry name" value="HlyD-like secretion proteins"/>
    <property type="match status" value="1"/>
</dbReference>
<proteinExistence type="inferred from homology"/>
<keyword evidence="3" id="KW-0472">Membrane</keyword>
<dbReference type="Gene3D" id="1.10.287.470">
    <property type="entry name" value="Helix hairpin bin"/>
    <property type="match status" value="1"/>
</dbReference>
<keyword evidence="6" id="KW-1185">Reference proteome</keyword>
<keyword evidence="2" id="KW-0175">Coiled coil</keyword>
<feature type="transmembrane region" description="Helical" evidence="3">
    <location>
        <begin position="17"/>
        <end position="36"/>
    </location>
</feature>
<gene>
    <name evidence="5" type="ORF">NOG11_11250</name>
</gene>
<feature type="coiled-coil region" evidence="2">
    <location>
        <begin position="119"/>
        <end position="146"/>
    </location>
</feature>
<dbReference type="AlphaFoldDB" id="A0A9X2LA50"/>
<organism evidence="5 6">
    <name type="scientific">Parvularcula maris</name>
    <dbReference type="NCBI Taxonomy" id="2965077"/>
    <lineage>
        <taxon>Bacteria</taxon>
        <taxon>Pseudomonadati</taxon>
        <taxon>Pseudomonadota</taxon>
        <taxon>Alphaproteobacteria</taxon>
        <taxon>Parvularculales</taxon>
        <taxon>Parvularculaceae</taxon>
        <taxon>Parvularcula</taxon>
    </lineage>
</organism>
<comment type="similarity">
    <text evidence="1">Belongs to the membrane fusion protein (MFP) (TC 8.A.1) family.</text>
</comment>
<evidence type="ECO:0000256" key="1">
    <source>
        <dbReference type="ARBA" id="ARBA00009477"/>
    </source>
</evidence>
<dbReference type="InterPro" id="IPR058625">
    <property type="entry name" value="MdtA-like_BSH"/>
</dbReference>
<evidence type="ECO:0000313" key="5">
    <source>
        <dbReference type="EMBL" id="MCQ8185965.1"/>
    </source>
</evidence>
<comment type="caution">
    <text evidence="5">The sequence shown here is derived from an EMBL/GenBank/DDBJ whole genome shotgun (WGS) entry which is preliminary data.</text>
</comment>
<protein>
    <submittedName>
        <fullName evidence="5">Efflux RND transporter periplasmic adaptor subunit</fullName>
    </submittedName>
</protein>
<sequence>MTERNDVRGARGRRPAAIWWFGAAGLLAVIGAFALFRPIDGAPREGEGRALEAEVFAARMQDSFEERRLFTGTLSASEVSDVGFQVPGEIEAVLVQIGDRVEKGDVLARLDPEKIDLRREEASAQLAEAEAALRRARSTAERVLDLRRQGFATDQERDDAVAARDSAAERVRLLQRASARARADAEDASLTAPFAGFVVRRYADQGATVAAGAPVLRLSENAAQEAEVAVPDTLSGRLLPGAELPLIHRGGEVMAKVTGIAQDIDPSTRSRMVRMELPQGSSLTPGALVRLELTDEQEGRGAWVPLSALQEGYRGLWSVYVVEDGAAVRKDVTILSLSDDRAYVSGTLEDGDQVIKAATFRFVPGQKVTPVPSSGPISLANAGGASR</sequence>
<dbReference type="NCBIfam" id="TIGR01730">
    <property type="entry name" value="RND_mfp"/>
    <property type="match status" value="1"/>
</dbReference>
<dbReference type="Pfam" id="PF25917">
    <property type="entry name" value="BSH_RND"/>
    <property type="match status" value="1"/>
</dbReference>
<dbReference type="Gene3D" id="2.40.420.20">
    <property type="match status" value="1"/>
</dbReference>
<dbReference type="PANTHER" id="PTHR30469">
    <property type="entry name" value="MULTIDRUG RESISTANCE PROTEIN MDTA"/>
    <property type="match status" value="1"/>
</dbReference>
<reference evidence="5" key="1">
    <citation type="submission" date="2022-07" db="EMBL/GenBank/DDBJ databases">
        <title>Parvularcula maris sp. nov., an algicidal bacterium isolated from seawater.</title>
        <authorList>
            <person name="Li F."/>
        </authorList>
    </citation>
    <scope>NUCLEOTIDE SEQUENCE</scope>
    <source>
        <strain evidence="5">BGMRC 0090</strain>
    </source>
</reference>
<feature type="domain" description="Multidrug resistance protein MdtA-like barrel-sandwich hybrid" evidence="4">
    <location>
        <begin position="79"/>
        <end position="213"/>
    </location>
</feature>
<dbReference type="EMBL" id="JANIBC010000010">
    <property type="protein sequence ID" value="MCQ8185965.1"/>
    <property type="molecule type" value="Genomic_DNA"/>
</dbReference>